<accession>A0A7W8EAN2</accession>
<evidence type="ECO:0000259" key="1">
    <source>
        <dbReference type="Pfam" id="PF21849"/>
    </source>
</evidence>
<dbReference type="RefSeq" id="WP_184257321.1">
    <property type="nucleotide sequence ID" value="NZ_JACHIO010000013.1"/>
</dbReference>
<comment type="caution">
    <text evidence="2">The sequence shown here is derived from an EMBL/GenBank/DDBJ whole genome shotgun (WGS) entry which is preliminary data.</text>
</comment>
<proteinExistence type="predicted"/>
<gene>
    <name evidence="2" type="ORF">HDF15_003344</name>
</gene>
<dbReference type="EMBL" id="JACHIO010000013">
    <property type="protein sequence ID" value="MBB5064982.1"/>
    <property type="molecule type" value="Genomic_DNA"/>
</dbReference>
<protein>
    <recommendedName>
        <fullName evidence="1">DUF6908 domain-containing protein</fullName>
    </recommendedName>
</protein>
<dbReference type="AlphaFoldDB" id="A0A7W8EAN2"/>
<feature type="domain" description="DUF6908" evidence="1">
    <location>
        <begin position="2"/>
        <end position="122"/>
    </location>
</feature>
<dbReference type="InterPro" id="IPR054203">
    <property type="entry name" value="DUF6908"/>
</dbReference>
<dbReference type="Proteomes" id="UP000584867">
    <property type="component" value="Unassembled WGS sequence"/>
</dbReference>
<evidence type="ECO:0000313" key="2">
    <source>
        <dbReference type="EMBL" id="MBB5064982.1"/>
    </source>
</evidence>
<sequence length="134" mass="15274">MQTILAILKQAGGWNHGLYLKIENPPYAALVIDAMDESGPCGLPALSVAQYGDALCKPEMCFELGLADGPQLNPFYYRNDYAGIEQWSRYIYDGDYIHLSDVHMQHERLARQWDNNLRLQGFSEAFDPHKHMRG</sequence>
<name>A0A7W8EAN2_9BACT</name>
<dbReference type="Pfam" id="PF21849">
    <property type="entry name" value="DUF6908"/>
    <property type="match status" value="1"/>
</dbReference>
<evidence type="ECO:0000313" key="3">
    <source>
        <dbReference type="Proteomes" id="UP000584867"/>
    </source>
</evidence>
<reference evidence="2 3" key="1">
    <citation type="submission" date="2020-08" db="EMBL/GenBank/DDBJ databases">
        <title>Genomic Encyclopedia of Type Strains, Phase IV (KMG-V): Genome sequencing to study the core and pangenomes of soil and plant-associated prokaryotes.</title>
        <authorList>
            <person name="Whitman W."/>
        </authorList>
    </citation>
    <scope>NUCLEOTIDE SEQUENCE [LARGE SCALE GENOMIC DNA]</scope>
    <source>
        <strain evidence="2 3">X5P3</strain>
    </source>
</reference>
<organism evidence="2 3">
    <name type="scientific">Granulicella mallensis</name>
    <dbReference type="NCBI Taxonomy" id="940614"/>
    <lineage>
        <taxon>Bacteria</taxon>
        <taxon>Pseudomonadati</taxon>
        <taxon>Acidobacteriota</taxon>
        <taxon>Terriglobia</taxon>
        <taxon>Terriglobales</taxon>
        <taxon>Acidobacteriaceae</taxon>
        <taxon>Granulicella</taxon>
    </lineage>
</organism>